<gene>
    <name evidence="4" type="ORF">POCULU_LOCUS2114</name>
</gene>
<dbReference type="InterPro" id="IPR039298">
    <property type="entry name" value="ACOT13"/>
</dbReference>
<sequence length="151" mass="16069">MALKVDPKRSVAERLQNYLRSANRRGQFLSSLWPRVSVIEVSPTKSVFELTVTGDDCNGLGSLHGGCTASIIDVCSTGAIIAAATKYFVHGGVSNDLTISYVSAAKEGDVVLIECSIIKLGKSLANTHTVIRNKNTGQVVAMGSHTKFNSE</sequence>
<dbReference type="NCBIfam" id="TIGR00369">
    <property type="entry name" value="unchar_dom_1"/>
    <property type="match status" value="1"/>
</dbReference>
<evidence type="ECO:0000313" key="4">
    <source>
        <dbReference type="EMBL" id="CAG8491810.1"/>
    </source>
</evidence>
<dbReference type="GO" id="GO:0047617">
    <property type="term" value="F:fatty acyl-CoA hydrolase activity"/>
    <property type="evidence" value="ECO:0007669"/>
    <property type="project" value="InterPro"/>
</dbReference>
<evidence type="ECO:0000313" key="5">
    <source>
        <dbReference type="Proteomes" id="UP000789572"/>
    </source>
</evidence>
<dbReference type="CDD" id="cd03443">
    <property type="entry name" value="PaaI_thioesterase"/>
    <property type="match status" value="1"/>
</dbReference>
<dbReference type="Proteomes" id="UP000789572">
    <property type="component" value="Unassembled WGS sequence"/>
</dbReference>
<evidence type="ECO:0000256" key="2">
    <source>
        <dbReference type="ARBA" id="ARBA00022801"/>
    </source>
</evidence>
<organism evidence="4 5">
    <name type="scientific">Paraglomus occultum</name>
    <dbReference type="NCBI Taxonomy" id="144539"/>
    <lineage>
        <taxon>Eukaryota</taxon>
        <taxon>Fungi</taxon>
        <taxon>Fungi incertae sedis</taxon>
        <taxon>Mucoromycota</taxon>
        <taxon>Glomeromycotina</taxon>
        <taxon>Glomeromycetes</taxon>
        <taxon>Paraglomerales</taxon>
        <taxon>Paraglomeraceae</taxon>
        <taxon>Paraglomus</taxon>
    </lineage>
</organism>
<evidence type="ECO:0000256" key="1">
    <source>
        <dbReference type="ARBA" id="ARBA00008324"/>
    </source>
</evidence>
<dbReference type="PANTHER" id="PTHR21660">
    <property type="entry name" value="THIOESTERASE SUPERFAMILY MEMBER-RELATED"/>
    <property type="match status" value="1"/>
</dbReference>
<dbReference type="Pfam" id="PF03061">
    <property type="entry name" value="4HBT"/>
    <property type="match status" value="1"/>
</dbReference>
<keyword evidence="5" id="KW-1185">Reference proteome</keyword>
<dbReference type="InterPro" id="IPR003736">
    <property type="entry name" value="PAAI_dom"/>
</dbReference>
<dbReference type="Gene3D" id="3.10.129.10">
    <property type="entry name" value="Hotdog Thioesterase"/>
    <property type="match status" value="1"/>
</dbReference>
<accession>A0A9N8WK43</accession>
<comment type="similarity">
    <text evidence="1">Belongs to the thioesterase PaaI family.</text>
</comment>
<dbReference type="AlphaFoldDB" id="A0A9N8WK43"/>
<dbReference type="EMBL" id="CAJVPJ010000184">
    <property type="protein sequence ID" value="CAG8491810.1"/>
    <property type="molecule type" value="Genomic_DNA"/>
</dbReference>
<dbReference type="InterPro" id="IPR029069">
    <property type="entry name" value="HotDog_dom_sf"/>
</dbReference>
<comment type="caution">
    <text evidence="4">The sequence shown here is derived from an EMBL/GenBank/DDBJ whole genome shotgun (WGS) entry which is preliminary data.</text>
</comment>
<feature type="domain" description="Thioesterase" evidence="3">
    <location>
        <begin position="61"/>
        <end position="138"/>
    </location>
</feature>
<dbReference type="OrthoDB" id="46529at2759"/>
<keyword evidence="2" id="KW-0378">Hydrolase</keyword>
<protein>
    <submittedName>
        <fullName evidence="4">9917_t:CDS:1</fullName>
    </submittedName>
</protein>
<dbReference type="InterPro" id="IPR006683">
    <property type="entry name" value="Thioestr_dom"/>
</dbReference>
<evidence type="ECO:0000259" key="3">
    <source>
        <dbReference type="Pfam" id="PF03061"/>
    </source>
</evidence>
<proteinExistence type="inferred from homology"/>
<dbReference type="SUPFAM" id="SSF54637">
    <property type="entry name" value="Thioesterase/thiol ester dehydrase-isomerase"/>
    <property type="match status" value="1"/>
</dbReference>
<name>A0A9N8WK43_9GLOM</name>
<dbReference type="PANTHER" id="PTHR21660:SF1">
    <property type="entry name" value="ACYL-COENZYME A THIOESTERASE 13"/>
    <property type="match status" value="1"/>
</dbReference>
<reference evidence="4" key="1">
    <citation type="submission" date="2021-06" db="EMBL/GenBank/DDBJ databases">
        <authorList>
            <person name="Kallberg Y."/>
            <person name="Tangrot J."/>
            <person name="Rosling A."/>
        </authorList>
    </citation>
    <scope>NUCLEOTIDE SEQUENCE</scope>
    <source>
        <strain evidence="4">IA702</strain>
    </source>
</reference>